<evidence type="ECO:0000313" key="17">
    <source>
        <dbReference type="Proteomes" id="UP001164761"/>
    </source>
</evidence>
<dbReference type="InterPro" id="IPR047040">
    <property type="entry name" value="FlhF__GTPase_dom"/>
</dbReference>
<evidence type="ECO:0000256" key="5">
    <source>
        <dbReference type="ARBA" id="ARBA00022475"/>
    </source>
</evidence>
<dbReference type="InterPro" id="IPR027417">
    <property type="entry name" value="P-loop_NTPase"/>
</dbReference>
<comment type="similarity">
    <text evidence="2">Belongs to the GTP-binding SRP family.</text>
</comment>
<dbReference type="Gene3D" id="1.20.120.1380">
    <property type="entry name" value="Flagellar FlhF biosynthesis protein, N domain"/>
    <property type="match status" value="1"/>
</dbReference>
<dbReference type="CDD" id="cd17873">
    <property type="entry name" value="FlhF"/>
    <property type="match status" value="1"/>
</dbReference>
<protein>
    <recommendedName>
        <fullName evidence="3 13">Flagellar biosynthesis protein FlhF</fullName>
    </recommendedName>
</protein>
<comment type="subcellular location">
    <subcellularLocation>
        <location evidence="1">Cell membrane</location>
        <topology evidence="1">Peripheral membrane protein</topology>
        <orientation evidence="1">Cytoplasmic side</orientation>
    </subcellularLocation>
</comment>
<reference evidence="16" key="1">
    <citation type="submission" date="2022-08" db="EMBL/GenBank/DDBJ databases">
        <title>Alicyclobacillus fastidiosus DSM 17978, complete genome.</title>
        <authorList>
            <person name="Wang Q."/>
            <person name="Cai R."/>
            <person name="Wang Z."/>
        </authorList>
    </citation>
    <scope>NUCLEOTIDE SEQUENCE</scope>
    <source>
        <strain evidence="16">DSM 17978</strain>
    </source>
</reference>
<dbReference type="InterPro" id="IPR003593">
    <property type="entry name" value="AAA+_ATPase"/>
</dbReference>
<keyword evidence="11" id="KW-1006">Bacterial flagellum protein export</keyword>
<dbReference type="PANTHER" id="PTHR43134:SF3">
    <property type="entry name" value="FLAGELLAR BIOSYNTHESIS PROTEIN FLHF"/>
    <property type="match status" value="1"/>
</dbReference>
<dbReference type="InterPro" id="IPR000897">
    <property type="entry name" value="SRP54_GTPase_dom"/>
</dbReference>
<keyword evidence="4" id="KW-0813">Transport</keyword>
<keyword evidence="7" id="KW-1005">Bacterial flagellum biogenesis</keyword>
<keyword evidence="6" id="KW-0547">Nucleotide-binding</keyword>
<dbReference type="Proteomes" id="UP001164761">
    <property type="component" value="Chromosome"/>
</dbReference>
<keyword evidence="16" id="KW-0966">Cell projection</keyword>
<accession>A0ABY6ZBT5</accession>
<evidence type="ECO:0000256" key="7">
    <source>
        <dbReference type="ARBA" id="ARBA00022795"/>
    </source>
</evidence>
<evidence type="ECO:0000256" key="10">
    <source>
        <dbReference type="ARBA" id="ARBA00023136"/>
    </source>
</evidence>
<dbReference type="SMART" id="SM00382">
    <property type="entry name" value="AAA"/>
    <property type="match status" value="1"/>
</dbReference>
<evidence type="ECO:0000256" key="3">
    <source>
        <dbReference type="ARBA" id="ARBA00014919"/>
    </source>
</evidence>
<name>A0ABY6ZBT5_9BACL</name>
<evidence type="ECO:0000256" key="1">
    <source>
        <dbReference type="ARBA" id="ARBA00004413"/>
    </source>
</evidence>
<dbReference type="EMBL" id="CP104067">
    <property type="protein sequence ID" value="WAH40195.1"/>
    <property type="molecule type" value="Genomic_DNA"/>
</dbReference>
<feature type="domain" description="AAA+ ATPase" evidence="14">
    <location>
        <begin position="224"/>
        <end position="365"/>
    </location>
</feature>
<proteinExistence type="inferred from homology"/>
<evidence type="ECO:0000256" key="13">
    <source>
        <dbReference type="NCBIfam" id="TIGR03499"/>
    </source>
</evidence>
<evidence type="ECO:0000259" key="15">
    <source>
        <dbReference type="SMART" id="SM00962"/>
    </source>
</evidence>
<keyword evidence="5" id="KW-1003">Cell membrane</keyword>
<keyword evidence="17" id="KW-1185">Reference proteome</keyword>
<keyword evidence="16" id="KW-0969">Cilium</keyword>
<evidence type="ECO:0000256" key="9">
    <source>
        <dbReference type="ARBA" id="ARBA00023134"/>
    </source>
</evidence>
<dbReference type="Gene3D" id="3.40.50.300">
    <property type="entry name" value="P-loop containing nucleotide triphosphate hydrolases"/>
    <property type="match status" value="1"/>
</dbReference>
<evidence type="ECO:0000256" key="8">
    <source>
        <dbReference type="ARBA" id="ARBA00022927"/>
    </source>
</evidence>
<evidence type="ECO:0000256" key="12">
    <source>
        <dbReference type="ARBA" id="ARBA00025337"/>
    </source>
</evidence>
<evidence type="ECO:0000256" key="11">
    <source>
        <dbReference type="ARBA" id="ARBA00023225"/>
    </source>
</evidence>
<dbReference type="SUPFAM" id="SSF52540">
    <property type="entry name" value="P-loop containing nucleoside triphosphate hydrolases"/>
    <property type="match status" value="1"/>
</dbReference>
<sequence length="421" mass="45242">MIVRRYIVRDMPEAVMSIRKDLGKDAVILSTKKVRVKKWLGLRWQTRLEVTAAVGGDIPLHHRDAARAQAKAPVPPVTAVTAVTTVEEDAGPSAGTLERAGVQGADQDFGSALASAFDAYQTATKAVHPDGPASDVHDVLRELASLKAMIAGQQKAGMPSPTVSECVEFLRDQGIEVAQAQAWVDRALVGGHEGLPLAAALAKVNEVILSDLADFASPLPIGQNSRVVAFVGPTGVGKTTSIAKIAALHVLAGQRKVGLLTTDTFRIAAVEQLRTYADILDIPLVVVDDESRAAAALEQLSGCDLILIDTAGRNFRNAQTVRYTEQLLAKLAPDETILVASLTAKANDLDDLIRVCEPIRVDKFLFTKYDETNSIGSIPRLLTKYRRPLSYVTTGQNVPDDIDMLAVDEILSKWLGGRTDE</sequence>
<keyword evidence="8" id="KW-0653">Protein transport</keyword>
<feature type="domain" description="SRP54-type proteins GTP-binding" evidence="15">
    <location>
        <begin position="225"/>
        <end position="416"/>
    </location>
</feature>
<evidence type="ECO:0000256" key="2">
    <source>
        <dbReference type="ARBA" id="ARBA00008531"/>
    </source>
</evidence>
<comment type="function">
    <text evidence="12">Necessary for flagellar biosynthesis. May be involved in translocation of the flagellum.</text>
</comment>
<gene>
    <name evidence="16" type="primary">flhF</name>
    <name evidence="16" type="ORF">NZD89_17620</name>
</gene>
<evidence type="ECO:0000259" key="14">
    <source>
        <dbReference type="SMART" id="SM00382"/>
    </source>
</evidence>
<dbReference type="SMART" id="SM00962">
    <property type="entry name" value="SRP54"/>
    <property type="match status" value="1"/>
</dbReference>
<keyword evidence="10" id="KW-0472">Membrane</keyword>
<dbReference type="NCBIfam" id="TIGR03499">
    <property type="entry name" value="FlhF"/>
    <property type="match status" value="1"/>
</dbReference>
<dbReference type="RefSeq" id="WP_268004092.1">
    <property type="nucleotide sequence ID" value="NZ_BSUT01000001.1"/>
</dbReference>
<organism evidence="16 17">
    <name type="scientific">Alicyclobacillus fastidiosus</name>
    <dbReference type="NCBI Taxonomy" id="392011"/>
    <lineage>
        <taxon>Bacteria</taxon>
        <taxon>Bacillati</taxon>
        <taxon>Bacillota</taxon>
        <taxon>Bacilli</taxon>
        <taxon>Bacillales</taxon>
        <taxon>Alicyclobacillaceae</taxon>
        <taxon>Alicyclobacillus</taxon>
    </lineage>
</organism>
<dbReference type="Pfam" id="PF00448">
    <property type="entry name" value="SRP54"/>
    <property type="match status" value="1"/>
</dbReference>
<evidence type="ECO:0000256" key="6">
    <source>
        <dbReference type="ARBA" id="ARBA00022741"/>
    </source>
</evidence>
<evidence type="ECO:0000313" key="16">
    <source>
        <dbReference type="EMBL" id="WAH40195.1"/>
    </source>
</evidence>
<keyword evidence="16" id="KW-0282">Flagellum</keyword>
<evidence type="ECO:0000256" key="4">
    <source>
        <dbReference type="ARBA" id="ARBA00022448"/>
    </source>
</evidence>
<dbReference type="InterPro" id="IPR020006">
    <property type="entry name" value="FlhF"/>
</dbReference>
<keyword evidence="9" id="KW-0342">GTP-binding</keyword>
<dbReference type="PANTHER" id="PTHR43134">
    <property type="entry name" value="SIGNAL RECOGNITION PARTICLE RECEPTOR SUBUNIT ALPHA"/>
    <property type="match status" value="1"/>
</dbReference>